<accession>A0A1F7ID80</accession>
<organism evidence="1 2">
    <name type="scientific">Candidatus Roizmanbacteria bacterium RIFCSPLOWO2_01_FULL_35_13</name>
    <dbReference type="NCBI Taxonomy" id="1802055"/>
    <lineage>
        <taxon>Bacteria</taxon>
        <taxon>Candidatus Roizmaniibacteriota</taxon>
    </lineage>
</organism>
<name>A0A1F7ID80_9BACT</name>
<reference evidence="1 2" key="1">
    <citation type="journal article" date="2016" name="Nat. Commun.">
        <title>Thousands of microbial genomes shed light on interconnected biogeochemical processes in an aquifer system.</title>
        <authorList>
            <person name="Anantharaman K."/>
            <person name="Brown C.T."/>
            <person name="Hug L.A."/>
            <person name="Sharon I."/>
            <person name="Castelle C.J."/>
            <person name="Probst A.J."/>
            <person name="Thomas B.C."/>
            <person name="Singh A."/>
            <person name="Wilkins M.J."/>
            <person name="Karaoz U."/>
            <person name="Brodie E.L."/>
            <person name="Williams K.H."/>
            <person name="Hubbard S.S."/>
            <person name="Banfield J.F."/>
        </authorList>
    </citation>
    <scope>NUCLEOTIDE SEQUENCE [LARGE SCALE GENOMIC DNA]</scope>
</reference>
<dbReference type="EMBL" id="MGAF01000019">
    <property type="protein sequence ID" value="OGK41324.1"/>
    <property type="molecule type" value="Genomic_DNA"/>
</dbReference>
<gene>
    <name evidence="1" type="ORF">A3A74_03250</name>
</gene>
<proteinExistence type="predicted"/>
<evidence type="ECO:0000313" key="2">
    <source>
        <dbReference type="Proteomes" id="UP000179270"/>
    </source>
</evidence>
<protein>
    <submittedName>
        <fullName evidence="1">Uncharacterized protein</fullName>
    </submittedName>
</protein>
<dbReference type="AlphaFoldDB" id="A0A1F7ID80"/>
<comment type="caution">
    <text evidence="1">The sequence shown here is derived from an EMBL/GenBank/DDBJ whole genome shotgun (WGS) entry which is preliminary data.</text>
</comment>
<dbReference type="STRING" id="1802055.A3A74_03250"/>
<dbReference type="Proteomes" id="UP000179270">
    <property type="component" value="Unassembled WGS sequence"/>
</dbReference>
<sequence>MVEFEGVEIGKPDNIGNSIIAALRASGSKPYHWEEVTVEEAWKFAAGGVAEWWPYLNDRNSIPGGLSERYITNVESHKLVAVAFFALKNIDRPDGWRKGTIGMKGGRIFLGSFTIL</sequence>
<evidence type="ECO:0000313" key="1">
    <source>
        <dbReference type="EMBL" id="OGK41324.1"/>
    </source>
</evidence>